<dbReference type="PANTHER" id="PTHR39087">
    <property type="entry name" value="UPF0104 MEMBRANE PROTEIN MJ1595"/>
    <property type="match status" value="1"/>
</dbReference>
<dbReference type="Pfam" id="PF03706">
    <property type="entry name" value="LPG_synthase_TM"/>
    <property type="match status" value="1"/>
</dbReference>
<feature type="transmembrane region" description="Helical" evidence="6">
    <location>
        <begin position="195"/>
        <end position="213"/>
    </location>
</feature>
<feature type="transmembrane region" description="Helical" evidence="6">
    <location>
        <begin position="519"/>
        <end position="537"/>
    </location>
</feature>
<accession>A0A250VMI7</accession>
<sequence length="822" mass="85317">MSQGSLAPVIDVPPRRAVRRAADLWRLLVSLAALVVTVLLAVATRDVARAVQQGLLSTATALPSALRDGLVGTVQVVAMLAPIAALAVWCVRRRVEPVMRVVPAAALGALVAWSLTHLALVRSRPDAWPEVLVGRGGLVQAGWPSAVYLAACAAAACAAGPWLGARRRRELWSLTFACAVLSVAAAGIVPLDAVAALAVGGAAGSAVLLLAGAPADRPAAQAVADALVVSGIPVATLRELPSEGQSPGEGTLYRAETTAGSRVAVRVLAAEDHNRDLFHRLARRTLLRHPADATAQSPLGAAEHELLMLVFAARTGARVDEPVMAYPVAGGGALVATVEKDARPLSALTDEETTDHVLIGVWTSVARLQEHRLGHRALRPEHVLVESDGESRLSAFARAQLNAPPEVLGSDIAELLATTAVRIGPQRATACALAGLGPELLATALPYLQPLALMGPARREVARYDQARARAAGQSARRRTLRAGGRPSLLSDLAVEVRTAGGAPQVPLAHLARFTWKSALGLAGAFLVLHLVLPQLANAPAAVDALRDAHWWWVLAVLPVTFVSQAFSTCLQWGTIPDRLPFGPTYQVQFASSFLNRITPSNVGGMALNLRYLQKTGIETGAATASVGLQSLAGAVSNAVVAAVFFAWAGRRHGGVHLDLHASRYVLWAIALALAAGGLLLLTPPGRRFLHDKVWPFLRAAGSTVTGIAAEPAKVVVGVTGALGLPLIQIVGLAMSLHALGGDLPFIQVGAAYMAARLIANAAPVPGGLGALEAGLVAGLTTLGVAAGAATSAVLVYRLLTFWLNVPLGALALSVVRRRGYV</sequence>
<keyword evidence="4 6" id="KW-1133">Transmembrane helix</keyword>
<dbReference type="PANTHER" id="PTHR39087:SF2">
    <property type="entry name" value="UPF0104 MEMBRANE PROTEIN MJ1595"/>
    <property type="match status" value="1"/>
</dbReference>
<gene>
    <name evidence="8" type="ORF">SO3561_06931</name>
</gene>
<evidence type="ECO:0000256" key="4">
    <source>
        <dbReference type="ARBA" id="ARBA00022989"/>
    </source>
</evidence>
<dbReference type="GO" id="GO:0005524">
    <property type="term" value="F:ATP binding"/>
    <property type="evidence" value="ECO:0007669"/>
    <property type="project" value="InterPro"/>
</dbReference>
<comment type="caution">
    <text evidence="8">The sequence shown here is derived from an EMBL/GenBank/DDBJ whole genome shotgun (WGS) entry which is preliminary data.</text>
</comment>
<evidence type="ECO:0000256" key="6">
    <source>
        <dbReference type="SAM" id="Phobius"/>
    </source>
</evidence>
<keyword evidence="2" id="KW-1003">Cell membrane</keyword>
<dbReference type="NCBIfam" id="TIGR00374">
    <property type="entry name" value="flippase-like domain"/>
    <property type="match status" value="1"/>
</dbReference>
<keyword evidence="5 6" id="KW-0472">Membrane</keyword>
<feature type="transmembrane region" description="Helical" evidence="6">
    <location>
        <begin position="70"/>
        <end position="89"/>
    </location>
</feature>
<feature type="transmembrane region" description="Helical" evidence="6">
    <location>
        <begin position="171"/>
        <end position="189"/>
    </location>
</feature>
<keyword evidence="9" id="KW-1185">Reference proteome</keyword>
<evidence type="ECO:0000256" key="1">
    <source>
        <dbReference type="ARBA" id="ARBA00004651"/>
    </source>
</evidence>
<dbReference type="STRING" id="1963.AQJ27_38485"/>
<feature type="transmembrane region" description="Helical" evidence="6">
    <location>
        <begin position="665"/>
        <end position="683"/>
    </location>
</feature>
<feature type="transmembrane region" description="Helical" evidence="6">
    <location>
        <begin position="549"/>
        <end position="571"/>
    </location>
</feature>
<name>A0A250VMI7_STROL</name>
<evidence type="ECO:0000256" key="2">
    <source>
        <dbReference type="ARBA" id="ARBA00022475"/>
    </source>
</evidence>
<feature type="domain" description="Protein kinase" evidence="7">
    <location>
        <begin position="238"/>
        <end position="553"/>
    </location>
</feature>
<evidence type="ECO:0000259" key="7">
    <source>
        <dbReference type="PROSITE" id="PS50011"/>
    </source>
</evidence>
<evidence type="ECO:0000256" key="3">
    <source>
        <dbReference type="ARBA" id="ARBA00022692"/>
    </source>
</evidence>
<feature type="transmembrane region" description="Helical" evidence="6">
    <location>
        <begin position="24"/>
        <end position="43"/>
    </location>
</feature>
<dbReference type="GO" id="GO:0005886">
    <property type="term" value="C:plasma membrane"/>
    <property type="evidence" value="ECO:0007669"/>
    <property type="project" value="UniProtKB-SubCell"/>
</dbReference>
<dbReference type="PROSITE" id="PS50011">
    <property type="entry name" value="PROTEIN_KINASE_DOM"/>
    <property type="match status" value="1"/>
</dbReference>
<evidence type="ECO:0000313" key="8">
    <source>
        <dbReference type="EMBL" id="GAX55375.1"/>
    </source>
</evidence>
<feature type="transmembrane region" description="Helical" evidence="6">
    <location>
        <begin position="746"/>
        <end position="763"/>
    </location>
</feature>
<comment type="subcellular location">
    <subcellularLocation>
        <location evidence="1">Cell membrane</location>
        <topology evidence="1">Multi-pass membrane protein</topology>
    </subcellularLocation>
</comment>
<feature type="transmembrane region" description="Helical" evidence="6">
    <location>
        <begin position="101"/>
        <end position="121"/>
    </location>
</feature>
<dbReference type="SUPFAM" id="SSF56112">
    <property type="entry name" value="Protein kinase-like (PK-like)"/>
    <property type="match status" value="1"/>
</dbReference>
<dbReference type="EMBL" id="BDQI01000018">
    <property type="protein sequence ID" value="GAX55375.1"/>
    <property type="molecule type" value="Genomic_DNA"/>
</dbReference>
<feature type="transmembrane region" description="Helical" evidence="6">
    <location>
        <begin position="715"/>
        <end position="740"/>
    </location>
</feature>
<evidence type="ECO:0000256" key="5">
    <source>
        <dbReference type="ARBA" id="ARBA00023136"/>
    </source>
</evidence>
<feature type="transmembrane region" description="Helical" evidence="6">
    <location>
        <begin position="632"/>
        <end position="650"/>
    </location>
</feature>
<dbReference type="Proteomes" id="UP000217446">
    <property type="component" value="Unassembled WGS sequence"/>
</dbReference>
<feature type="transmembrane region" description="Helical" evidence="6">
    <location>
        <begin position="141"/>
        <end position="164"/>
    </location>
</feature>
<evidence type="ECO:0000313" key="9">
    <source>
        <dbReference type="Proteomes" id="UP000217446"/>
    </source>
</evidence>
<feature type="transmembrane region" description="Helical" evidence="6">
    <location>
        <begin position="770"/>
        <end position="789"/>
    </location>
</feature>
<dbReference type="InterPro" id="IPR000719">
    <property type="entry name" value="Prot_kinase_dom"/>
</dbReference>
<dbReference type="GO" id="GO:0004672">
    <property type="term" value="F:protein kinase activity"/>
    <property type="evidence" value="ECO:0007669"/>
    <property type="project" value="InterPro"/>
</dbReference>
<feature type="transmembrane region" description="Helical" evidence="6">
    <location>
        <begin position="795"/>
        <end position="816"/>
    </location>
</feature>
<dbReference type="InterPro" id="IPR011009">
    <property type="entry name" value="Kinase-like_dom_sf"/>
</dbReference>
<organism evidence="8 9">
    <name type="scientific">Streptomyces olivochromogenes</name>
    <dbReference type="NCBI Taxonomy" id="1963"/>
    <lineage>
        <taxon>Bacteria</taxon>
        <taxon>Bacillati</taxon>
        <taxon>Actinomycetota</taxon>
        <taxon>Actinomycetes</taxon>
        <taxon>Kitasatosporales</taxon>
        <taxon>Streptomycetaceae</taxon>
        <taxon>Streptomyces</taxon>
    </lineage>
</organism>
<dbReference type="RefSeq" id="WP_159064501.1">
    <property type="nucleotide sequence ID" value="NZ_BDQI01000018.1"/>
</dbReference>
<protein>
    <submittedName>
        <fullName evidence="8">Membrane protein</fullName>
    </submittedName>
</protein>
<dbReference type="InterPro" id="IPR022791">
    <property type="entry name" value="L-PG_synthase/AglD"/>
</dbReference>
<proteinExistence type="predicted"/>
<reference evidence="9" key="1">
    <citation type="submission" date="2017-05" db="EMBL/GenBank/DDBJ databases">
        <title>Streptomyces olivochromogenes NBRC 3561 whole genome shotgun sequence.</title>
        <authorList>
            <person name="Dohra H."/>
            <person name="Kodani S."/>
        </authorList>
    </citation>
    <scope>NUCLEOTIDE SEQUENCE [LARGE SCALE GENOMIC DNA]</scope>
    <source>
        <strain evidence="9">NBRC 3561</strain>
    </source>
</reference>
<keyword evidence="3 6" id="KW-0812">Transmembrane</keyword>
<dbReference type="AlphaFoldDB" id="A0A250VMI7"/>